<evidence type="ECO:0000256" key="1">
    <source>
        <dbReference type="SAM" id="Phobius"/>
    </source>
</evidence>
<name>J9FX53_9ZZZZ</name>
<dbReference type="InterPro" id="IPR001036">
    <property type="entry name" value="Acrflvin-R"/>
</dbReference>
<feature type="transmembrane region" description="Helical" evidence="1">
    <location>
        <begin position="72"/>
        <end position="89"/>
    </location>
</feature>
<gene>
    <name evidence="2" type="ORF">EVA_17731</name>
</gene>
<dbReference type="Gene3D" id="3.30.70.1430">
    <property type="entry name" value="Multidrug efflux transporter AcrB pore domain"/>
    <property type="match status" value="1"/>
</dbReference>
<feature type="non-terminal residue" evidence="2">
    <location>
        <position position="208"/>
    </location>
</feature>
<dbReference type="Pfam" id="PF00873">
    <property type="entry name" value="ACR_tran"/>
    <property type="match status" value="1"/>
</dbReference>
<evidence type="ECO:0000313" key="2">
    <source>
        <dbReference type="EMBL" id="EJW94162.1"/>
    </source>
</evidence>
<dbReference type="PANTHER" id="PTHR32063">
    <property type="match status" value="1"/>
</dbReference>
<keyword evidence="1" id="KW-0812">Transmembrane</keyword>
<dbReference type="PRINTS" id="PR00702">
    <property type="entry name" value="ACRIFLAVINRP"/>
</dbReference>
<proteinExistence type="predicted"/>
<protein>
    <submittedName>
        <fullName evidence="2">Acriflavin resistance protein</fullName>
    </submittedName>
</protein>
<dbReference type="SUPFAM" id="SSF82866">
    <property type="entry name" value="Multidrug efflux transporter AcrB transmembrane domain"/>
    <property type="match status" value="1"/>
</dbReference>
<dbReference type="PANTHER" id="PTHR32063:SF24">
    <property type="entry name" value="CATION EFFLUX SYSTEM (ACRB_ACRD_ACRF FAMILY)"/>
    <property type="match status" value="1"/>
</dbReference>
<feature type="non-terminal residue" evidence="2">
    <location>
        <position position="1"/>
    </location>
</feature>
<keyword evidence="1" id="KW-1133">Transmembrane helix</keyword>
<dbReference type="AlphaFoldDB" id="J9FX53"/>
<sequence length="208" mass="22765">ELYRQFAVTVTIAVIISGFVALTITPALCAILLKPIDNTSKSSPFFSWFNRNLTAFTMRFLSLVRTALKHRIASAVLLVLVVIGGWQLLQKTPTAFVPKEDQGILYVAVQLPEGAAFPRTEKVGTELLEKIQSLEPIKNVVTMMGYDMLSGDVRSNSVTFIAQLKPWEERTVTIDEIKTIITGYLSQHPEAKGIVTAPGGMPGLGSTN</sequence>
<dbReference type="GO" id="GO:0042910">
    <property type="term" value="F:xenobiotic transmembrane transporter activity"/>
    <property type="evidence" value="ECO:0007669"/>
    <property type="project" value="TreeGrafter"/>
</dbReference>
<organism evidence="2">
    <name type="scientific">gut metagenome</name>
    <dbReference type="NCBI Taxonomy" id="749906"/>
    <lineage>
        <taxon>unclassified sequences</taxon>
        <taxon>metagenomes</taxon>
        <taxon>organismal metagenomes</taxon>
    </lineage>
</organism>
<dbReference type="EMBL" id="AMCI01006538">
    <property type="protein sequence ID" value="EJW94162.1"/>
    <property type="molecule type" value="Genomic_DNA"/>
</dbReference>
<accession>J9FX53</accession>
<comment type="caution">
    <text evidence="2">The sequence shown here is derived from an EMBL/GenBank/DDBJ whole genome shotgun (WGS) entry which is preliminary data.</text>
</comment>
<reference evidence="2" key="1">
    <citation type="journal article" date="2012" name="PLoS ONE">
        <title>Gene sets for utilization of primary and secondary nutrition supplies in the distal gut of endangered iberian lynx.</title>
        <authorList>
            <person name="Alcaide M."/>
            <person name="Messina E."/>
            <person name="Richter M."/>
            <person name="Bargiela R."/>
            <person name="Peplies J."/>
            <person name="Huws S.A."/>
            <person name="Newbold C.J."/>
            <person name="Golyshin P.N."/>
            <person name="Simon M.A."/>
            <person name="Lopez G."/>
            <person name="Yakimov M.M."/>
            <person name="Ferrer M."/>
        </authorList>
    </citation>
    <scope>NUCLEOTIDE SEQUENCE</scope>
</reference>
<dbReference type="Gene3D" id="1.20.1640.10">
    <property type="entry name" value="Multidrug efflux transporter AcrB transmembrane domain"/>
    <property type="match status" value="2"/>
</dbReference>
<keyword evidence="1" id="KW-0472">Membrane</keyword>
<dbReference type="SUPFAM" id="SSF82693">
    <property type="entry name" value="Multidrug efflux transporter AcrB pore domain, PN1, PN2, PC1 and PC2 subdomains"/>
    <property type="match status" value="1"/>
</dbReference>
<dbReference type="GO" id="GO:0005886">
    <property type="term" value="C:plasma membrane"/>
    <property type="evidence" value="ECO:0007669"/>
    <property type="project" value="TreeGrafter"/>
</dbReference>
<feature type="transmembrane region" description="Helical" evidence="1">
    <location>
        <begin position="6"/>
        <end position="33"/>
    </location>
</feature>